<evidence type="ECO:0000256" key="3">
    <source>
        <dbReference type="SAM" id="MobiDB-lite"/>
    </source>
</evidence>
<name>A0ABR1AAE0_HUSHU</name>
<dbReference type="Pfam" id="PF14909">
    <property type="entry name" value="SPATA6"/>
    <property type="match status" value="1"/>
</dbReference>
<accession>A0ABR1AAE0</accession>
<keyword evidence="6" id="KW-1185">Reference proteome</keyword>
<keyword evidence="2" id="KW-0597">Phosphoprotein</keyword>
<protein>
    <submittedName>
        <fullName evidence="5">Spermatogenesis associated 6-like protein isoform X1</fullName>
    </submittedName>
</protein>
<feature type="compositionally biased region" description="Polar residues" evidence="3">
    <location>
        <begin position="207"/>
        <end position="217"/>
    </location>
</feature>
<dbReference type="InterPro" id="IPR042769">
    <property type="entry name" value="SPATA6_fam"/>
</dbReference>
<proteinExistence type="inferred from homology"/>
<feature type="compositionally biased region" description="Polar residues" evidence="3">
    <location>
        <begin position="255"/>
        <end position="266"/>
    </location>
</feature>
<dbReference type="PANTHER" id="PTHR16435">
    <property type="entry name" value="SPERMATOGENESIS-ASSOCIATED PROTEIN 6 SPATA6"/>
    <property type="match status" value="1"/>
</dbReference>
<feature type="compositionally biased region" description="Basic and acidic residues" evidence="3">
    <location>
        <begin position="408"/>
        <end position="425"/>
    </location>
</feature>
<evidence type="ECO:0000256" key="1">
    <source>
        <dbReference type="ARBA" id="ARBA00006215"/>
    </source>
</evidence>
<gene>
    <name evidence="5" type="ORF">HHUSO_G460</name>
</gene>
<evidence type="ECO:0000313" key="5">
    <source>
        <dbReference type="EMBL" id="KAK6494030.1"/>
    </source>
</evidence>
<dbReference type="PANTHER" id="PTHR16435:SF5">
    <property type="entry name" value="SPERMATOGENESIS ASSOCIATED 6-LIKE PROTEIN"/>
    <property type="match status" value="1"/>
</dbReference>
<feature type="domain" description="Spermatogenesis-associated protein 6 N-terminal" evidence="4">
    <location>
        <begin position="10"/>
        <end position="148"/>
    </location>
</feature>
<comment type="similarity">
    <text evidence="1">Belongs to the SPATA6 family.</text>
</comment>
<dbReference type="Proteomes" id="UP001369086">
    <property type="component" value="Unassembled WGS sequence"/>
</dbReference>
<feature type="region of interest" description="Disordered" evidence="3">
    <location>
        <begin position="245"/>
        <end position="323"/>
    </location>
</feature>
<evidence type="ECO:0000256" key="2">
    <source>
        <dbReference type="ARBA" id="ARBA00022553"/>
    </source>
</evidence>
<feature type="compositionally biased region" description="Polar residues" evidence="3">
    <location>
        <begin position="179"/>
        <end position="190"/>
    </location>
</feature>
<dbReference type="InterPro" id="IPR032732">
    <property type="entry name" value="SPATA6_N"/>
</dbReference>
<organism evidence="5 6">
    <name type="scientific">Huso huso</name>
    <name type="common">Beluga</name>
    <name type="synonym">Acipenser huso</name>
    <dbReference type="NCBI Taxonomy" id="61971"/>
    <lineage>
        <taxon>Eukaryota</taxon>
        <taxon>Metazoa</taxon>
        <taxon>Chordata</taxon>
        <taxon>Craniata</taxon>
        <taxon>Vertebrata</taxon>
        <taxon>Euteleostomi</taxon>
        <taxon>Actinopterygii</taxon>
        <taxon>Chondrostei</taxon>
        <taxon>Acipenseriformes</taxon>
        <taxon>Acipenseridae</taxon>
        <taxon>Huso</taxon>
    </lineage>
</organism>
<evidence type="ECO:0000313" key="6">
    <source>
        <dbReference type="Proteomes" id="UP001369086"/>
    </source>
</evidence>
<sequence>MPQKAVKVVVELQLHAVTCPGVFLTNKDDVYLSVCIMGQYRKSACHLPVFPLLFHEKMIFEKVFKMVMDPADVAEQLEYETAKCELIQLFPPVGETLASYEEDARSFLFPEPKLAPTYPGVDREVLMSRTRNFPGIAPKLEFSTRTTIKECSFKREKGVRASNHLVAPRKPNIRKAHRSGSSTPSRNRSASPGKKRVSCCIEKNSKKQTNVSRSRSLSLCANKRVAEDFELNRLGLAQLNLGPHKFNSDKDSRSHFQVPNVDSSRPISKHDSPPRLSPDLLISRSRSTSPKSRLSGDISFGSHRQKNAVEISDRGTQDADGLASTDTDDLVNYTLNTNSSLALRSHMRSPTSASMLLRSPSPILNRSPLRQRFNSDSNNTWESIHDRVRNLLTTHSARQRLSFGATESEVHKEKLGMEEPLDKKM</sequence>
<evidence type="ECO:0000259" key="4">
    <source>
        <dbReference type="Pfam" id="PF14909"/>
    </source>
</evidence>
<reference evidence="5 6" key="1">
    <citation type="submission" date="2021-05" db="EMBL/GenBank/DDBJ databases">
        <authorList>
            <person name="Zahm M."/>
            <person name="Klopp C."/>
            <person name="Cabau C."/>
            <person name="Kuhl H."/>
            <person name="Suciu R."/>
            <person name="Ciorpac M."/>
            <person name="Holostenco D."/>
            <person name="Gessner J."/>
            <person name="Wuertz S."/>
            <person name="Hohne C."/>
            <person name="Stock M."/>
            <person name="Gislard M."/>
            <person name="Lluch J."/>
            <person name="Milhes M."/>
            <person name="Lampietro C."/>
            <person name="Lopez Roques C."/>
            <person name="Donnadieu C."/>
            <person name="Du K."/>
            <person name="Schartl M."/>
            <person name="Guiguen Y."/>
        </authorList>
    </citation>
    <scope>NUCLEOTIDE SEQUENCE [LARGE SCALE GENOMIC DNA]</scope>
    <source>
        <strain evidence="5">Hh-F2</strain>
        <tissue evidence="5">Blood</tissue>
    </source>
</reference>
<feature type="region of interest" description="Disordered" evidence="3">
    <location>
        <begin position="160"/>
        <end position="217"/>
    </location>
</feature>
<dbReference type="EMBL" id="JAHFZB010000001">
    <property type="protein sequence ID" value="KAK6494030.1"/>
    <property type="molecule type" value="Genomic_DNA"/>
</dbReference>
<comment type="caution">
    <text evidence="5">The sequence shown here is derived from an EMBL/GenBank/DDBJ whole genome shotgun (WGS) entry which is preliminary data.</text>
</comment>
<feature type="region of interest" description="Disordered" evidence="3">
    <location>
        <begin position="403"/>
        <end position="425"/>
    </location>
</feature>